<evidence type="ECO:0000313" key="3">
    <source>
        <dbReference type="EMBL" id="MSS39785.1"/>
    </source>
</evidence>
<keyword evidence="1" id="KW-1133">Transmembrane helix</keyword>
<dbReference type="AlphaFoldDB" id="A0A844FAR8"/>
<reference evidence="3 4" key="1">
    <citation type="submission" date="2019-08" db="EMBL/GenBank/DDBJ databases">
        <title>In-depth cultivation of the pig gut microbiome towards novel bacterial diversity and tailored functional studies.</title>
        <authorList>
            <person name="Wylensek D."/>
            <person name="Hitch T.C.A."/>
            <person name="Clavel T."/>
        </authorList>
    </citation>
    <scope>NUCLEOTIDE SEQUENCE [LARGE SCALE GENOMIC DNA]</scope>
    <source>
        <strain evidence="3 4">BL-389-WT-3D</strain>
    </source>
</reference>
<feature type="transmembrane region" description="Helical" evidence="1">
    <location>
        <begin position="6"/>
        <end position="23"/>
    </location>
</feature>
<protein>
    <submittedName>
        <fullName evidence="3">DUF4474 domain-containing protein</fullName>
    </submittedName>
</protein>
<dbReference type="RefSeq" id="WP_004608086.1">
    <property type="nucleotide sequence ID" value="NZ_AP025569.1"/>
</dbReference>
<dbReference type="Proteomes" id="UP000462363">
    <property type="component" value="Unassembled WGS sequence"/>
</dbReference>
<evidence type="ECO:0000256" key="1">
    <source>
        <dbReference type="SAM" id="Phobius"/>
    </source>
</evidence>
<proteinExistence type="predicted"/>
<comment type="caution">
    <text evidence="3">The sequence shown here is derived from an EMBL/GenBank/DDBJ whole genome shotgun (WGS) entry which is preliminary data.</text>
</comment>
<organism evidence="3 4">
    <name type="scientific">Clostridium scindens (strain JCM 10418 / VPI 12708)</name>
    <dbReference type="NCBI Taxonomy" id="29347"/>
    <lineage>
        <taxon>Bacteria</taxon>
        <taxon>Bacillati</taxon>
        <taxon>Bacillota</taxon>
        <taxon>Clostridia</taxon>
        <taxon>Lachnospirales</taxon>
        <taxon>Lachnospiraceae</taxon>
    </lineage>
</organism>
<feature type="domain" description="DUF4474" evidence="2">
    <location>
        <begin position="44"/>
        <end position="283"/>
    </location>
</feature>
<dbReference type="InterPro" id="IPR029322">
    <property type="entry name" value="DUF4474"/>
</dbReference>
<accession>A0A844FAR8</accession>
<dbReference type="GeneID" id="62696879"/>
<sequence>MPTILLIIGAAILAAVIVVLIIWRIRSHRFHPDPDKLRQQRELNADLKETGFAYEIKGDYFYSLMNCWQRQVGYCRLYDEAAPLFNMIMDCEPITFSYRGKRWLIELWKGQYGITTGGEIGVYNTIREDVDTDEFKGTFYENIGNEEMLNLSFVLRRNGKVILKRSAMHWWLTGFKLGQFSDTDMLTMDAKIVFPDQGMKDAFLKALIEIGYTKKEYSSGRKTVSIHYAAPHSPQPLSRNEAAEALVQQINSNNCRLYEFTTAKYSQTLDKLEYIKAMVPELYKLFIDSLYTRGVYDAFEWIKEWLEGRPPHPTPNPLPPPPPEPHPDPPCPPVCPCHPCRPHPSNPRCDPCRQYCSHAHNCDFDDSTRR</sequence>
<dbReference type="EMBL" id="VUMB01000008">
    <property type="protein sequence ID" value="MSS39785.1"/>
    <property type="molecule type" value="Genomic_DNA"/>
</dbReference>
<keyword evidence="1" id="KW-0812">Transmembrane</keyword>
<gene>
    <name evidence="3" type="ORF">FYJ37_05310</name>
</gene>
<name>A0A844FAR8_CLOSV</name>
<evidence type="ECO:0000313" key="4">
    <source>
        <dbReference type="Proteomes" id="UP000462363"/>
    </source>
</evidence>
<dbReference type="Pfam" id="PF14751">
    <property type="entry name" value="DUF4474"/>
    <property type="match status" value="1"/>
</dbReference>
<evidence type="ECO:0000259" key="2">
    <source>
        <dbReference type="Pfam" id="PF14751"/>
    </source>
</evidence>
<keyword evidence="1" id="KW-0472">Membrane</keyword>